<dbReference type="EMBL" id="CP133217">
    <property type="protein sequence ID" value="WML88466.1"/>
    <property type="molecule type" value="Genomic_DNA"/>
</dbReference>
<dbReference type="InterPro" id="IPR052028">
    <property type="entry name" value="HipA_Ser/Thr_kinase"/>
</dbReference>
<organism evidence="6">
    <name type="scientific">Thiothrix subterranea</name>
    <dbReference type="NCBI Taxonomy" id="2735563"/>
    <lineage>
        <taxon>Bacteria</taxon>
        <taxon>Pseudomonadati</taxon>
        <taxon>Pseudomonadota</taxon>
        <taxon>Gammaproteobacteria</taxon>
        <taxon>Thiotrichales</taxon>
        <taxon>Thiotrichaceae</taxon>
        <taxon>Thiothrix</taxon>
    </lineage>
</organism>
<dbReference type="EMBL" id="JAVFKN010000020">
    <property type="protein sequence ID" value="MDQ5769672.1"/>
    <property type="molecule type" value="Genomic_DNA"/>
</dbReference>
<accession>A0AA51MSD0</accession>
<gene>
    <name evidence="6" type="primary">yjjJ</name>
    <name evidence="5" type="ORF">RCC75_14110</name>
    <name evidence="6" type="ORF">RCG00_08840</name>
</gene>
<dbReference type="GO" id="GO:0005829">
    <property type="term" value="C:cytosol"/>
    <property type="evidence" value="ECO:0007669"/>
    <property type="project" value="TreeGrafter"/>
</dbReference>
<keyword evidence="2" id="KW-0808">Transferase</keyword>
<dbReference type="InterPro" id="IPR012893">
    <property type="entry name" value="HipA-like_C"/>
</dbReference>
<evidence type="ECO:0000259" key="4">
    <source>
        <dbReference type="Pfam" id="PF07804"/>
    </source>
</evidence>
<keyword evidence="7" id="KW-1185">Reference proteome</keyword>
<dbReference type="Proteomes" id="UP001223336">
    <property type="component" value="Unassembled WGS sequence"/>
</dbReference>
<dbReference type="GO" id="GO:0004674">
    <property type="term" value="F:protein serine/threonine kinase activity"/>
    <property type="evidence" value="ECO:0007669"/>
    <property type="project" value="TreeGrafter"/>
</dbReference>
<evidence type="ECO:0000313" key="5">
    <source>
        <dbReference type="EMBL" id="MDQ5769672.1"/>
    </source>
</evidence>
<dbReference type="CDD" id="cd00090">
    <property type="entry name" value="HTH_ARSR"/>
    <property type="match status" value="1"/>
</dbReference>
<dbReference type="AlphaFoldDB" id="A0AA51MSD0"/>
<reference evidence="6 7" key="1">
    <citation type="submission" date="2023-08" db="EMBL/GenBank/DDBJ databases">
        <title>New molecular markers tilS and rpoB for phylogenetic and monitoring studies of the genus Thiothrix biodiversity.</title>
        <authorList>
            <person name="Ravin N.V."/>
            <person name="Smolyakov D."/>
            <person name="Markov N.D."/>
            <person name="Beletsky A.V."/>
            <person name="Mardanov A.V."/>
            <person name="Rudenko T.S."/>
            <person name="Grabovich M.Y."/>
        </authorList>
    </citation>
    <scope>NUCLEOTIDE SEQUENCE</scope>
    <source>
        <strain evidence="6">DNT52</strain>
        <strain evidence="5 7">H33</strain>
    </source>
</reference>
<dbReference type="PANTHER" id="PTHR37419:SF8">
    <property type="entry name" value="TOXIN YJJJ"/>
    <property type="match status" value="1"/>
</dbReference>
<protein>
    <submittedName>
        <fullName evidence="6">Type II toxin-antitoxin system HipA family toxin YjjJ</fullName>
    </submittedName>
</protein>
<dbReference type="NCBIfam" id="NF007297">
    <property type="entry name" value="PRK09775.1"/>
    <property type="match status" value="1"/>
</dbReference>
<dbReference type="RefSeq" id="WP_308135512.1">
    <property type="nucleotide sequence ID" value="NZ_CP133197.1"/>
</dbReference>
<evidence type="ECO:0000256" key="3">
    <source>
        <dbReference type="ARBA" id="ARBA00022777"/>
    </source>
</evidence>
<sequence length="445" mass="49051">MLQLLQNAPLSASELLHRLNISQPTLSRRVVEAGHAVLRYGQARQSSYALRRTVAGQAVFPLYQVSESGQVQSLGEIIPVEPQGYVVKWQTGAGLFTNSDTYFAGLPWWLDDMRPQGFLGRAFVHQQAPRLSLPPNLALWRDDHVLTALAAVGEDGIGNLIVGDAALSRWLAHSATSVLFREERCQHYPRLAQQALGGEWVGSSAGGEQPKFLATLATAETATPQPVLVKFTAPEDNAVTRRWGSLLQAEHLALQTLAEAGLPAVASEWLTIGQQYFLEVRRFDRMANGGRRGVVSLAALDNAFVGQADASWSVIAAQLLRQGYLSAETEATIQRLYAFGRLIGNSDMHGGNLSFFHTGHKPLTLAPIYDMLPMAFAPRASGLIPHAWSEWQMTTPPALAYWREMLPLAQRYWQQVADTPQPDASFTRIAEQGWQRLNAIRQRLG</sequence>
<evidence type="ECO:0000313" key="7">
    <source>
        <dbReference type="Proteomes" id="UP001223336"/>
    </source>
</evidence>
<dbReference type="GO" id="GO:0006355">
    <property type="term" value="P:regulation of DNA-templated transcription"/>
    <property type="evidence" value="ECO:0007669"/>
    <property type="project" value="UniProtKB-ARBA"/>
</dbReference>
<keyword evidence="3" id="KW-0418">Kinase</keyword>
<comment type="similarity">
    <text evidence="1">Belongs to the HipA Ser/Thr kinase family.</text>
</comment>
<proteinExistence type="inferred from homology"/>
<feature type="domain" description="HipA-like C-terminal" evidence="4">
    <location>
        <begin position="203"/>
        <end position="386"/>
    </location>
</feature>
<dbReference type="PANTHER" id="PTHR37419">
    <property type="entry name" value="SERINE/THREONINE-PROTEIN KINASE TOXIN HIPA"/>
    <property type="match status" value="1"/>
</dbReference>
<dbReference type="Pfam" id="PF07804">
    <property type="entry name" value="HipA_C"/>
    <property type="match status" value="1"/>
</dbReference>
<evidence type="ECO:0000256" key="1">
    <source>
        <dbReference type="ARBA" id="ARBA00010164"/>
    </source>
</evidence>
<evidence type="ECO:0000313" key="6">
    <source>
        <dbReference type="EMBL" id="WML88466.1"/>
    </source>
</evidence>
<name>A0AA51MSD0_9GAMM</name>
<evidence type="ECO:0000256" key="2">
    <source>
        <dbReference type="ARBA" id="ARBA00022679"/>
    </source>
</evidence>
<dbReference type="InterPro" id="IPR011991">
    <property type="entry name" value="ArsR-like_HTH"/>
</dbReference>
<dbReference type="Proteomes" id="UP001229862">
    <property type="component" value="Chromosome"/>
</dbReference>